<dbReference type="EMBL" id="CAJVPA010000181">
    <property type="protein sequence ID" value="CAG8370114.1"/>
    <property type="molecule type" value="Genomic_DNA"/>
</dbReference>
<dbReference type="AlphaFoldDB" id="A0A9W4J494"/>
<accession>A0A9W4J494</accession>
<feature type="signal peptide" evidence="1">
    <location>
        <begin position="1"/>
        <end position="19"/>
    </location>
</feature>
<organism evidence="2 3">
    <name type="scientific">Penicillium salamii</name>
    <dbReference type="NCBI Taxonomy" id="1612424"/>
    <lineage>
        <taxon>Eukaryota</taxon>
        <taxon>Fungi</taxon>
        <taxon>Dikarya</taxon>
        <taxon>Ascomycota</taxon>
        <taxon>Pezizomycotina</taxon>
        <taxon>Eurotiomycetes</taxon>
        <taxon>Eurotiomycetidae</taxon>
        <taxon>Eurotiales</taxon>
        <taxon>Aspergillaceae</taxon>
        <taxon>Penicillium</taxon>
    </lineage>
</organism>
<protein>
    <recommendedName>
        <fullName evidence="4">Extracellular membrane protein CFEM domain-containing protein</fullName>
    </recommendedName>
</protein>
<dbReference type="OrthoDB" id="4364984at2759"/>
<evidence type="ECO:0000313" key="2">
    <source>
        <dbReference type="EMBL" id="CAG8370114.1"/>
    </source>
</evidence>
<sequence length="243" mass="24155">MRYFFAASVLAAGAMATSATDYLKCASAALGSADTSTFDDCASKSAQECLCDNKDALSKLSKEAAEACSGVDLSSLTDALCSSSREVEAAPARHASSPMMLADPLNKRAFAPQAESPASAVPAVPRVVYVTETKTDCSCKSTSAPDSKLAHISQIPVDVPASASGSAMPSMAVASSPAGHSHVPMGAASSVAFGSQASAATPMPSGADPNRYSSFQGAAAPSASVHGVAAVGVAAVMALMVAL</sequence>
<proteinExistence type="predicted"/>
<dbReference type="Proteomes" id="UP001152646">
    <property type="component" value="Unassembled WGS sequence"/>
</dbReference>
<evidence type="ECO:0000313" key="3">
    <source>
        <dbReference type="Proteomes" id="UP001152646"/>
    </source>
</evidence>
<name>A0A9W4J494_9EURO</name>
<comment type="caution">
    <text evidence="2">The sequence shown here is derived from an EMBL/GenBank/DDBJ whole genome shotgun (WGS) entry which is preliminary data.</text>
</comment>
<evidence type="ECO:0000256" key="1">
    <source>
        <dbReference type="SAM" id="SignalP"/>
    </source>
</evidence>
<evidence type="ECO:0008006" key="4">
    <source>
        <dbReference type="Google" id="ProtNLM"/>
    </source>
</evidence>
<gene>
    <name evidence="2" type="ORF">PSALAMII_LOCUS4829</name>
</gene>
<keyword evidence="1" id="KW-0732">Signal</keyword>
<reference evidence="2" key="1">
    <citation type="submission" date="2021-07" db="EMBL/GenBank/DDBJ databases">
        <authorList>
            <person name="Branca A.L. A."/>
        </authorList>
    </citation>
    <scope>NUCLEOTIDE SEQUENCE</scope>
</reference>
<feature type="chain" id="PRO_5040972936" description="Extracellular membrane protein CFEM domain-containing protein" evidence="1">
    <location>
        <begin position="20"/>
        <end position="243"/>
    </location>
</feature>